<feature type="transmembrane region" description="Helical" evidence="6">
    <location>
        <begin position="117"/>
        <end position="141"/>
    </location>
</feature>
<keyword evidence="3 6" id="KW-0812">Transmembrane</keyword>
<dbReference type="PANTHER" id="PTHR30238:SF4">
    <property type="entry name" value="SLL1022 PROTEIN"/>
    <property type="match status" value="1"/>
</dbReference>
<dbReference type="RefSeq" id="WP_198124404.1">
    <property type="nucleotide sequence ID" value="NZ_JAECZC010000013.1"/>
</dbReference>
<proteinExistence type="inferred from homology"/>
<gene>
    <name evidence="7" type="ORF">I8748_09940</name>
</gene>
<evidence type="ECO:0000256" key="5">
    <source>
        <dbReference type="ARBA" id="ARBA00023136"/>
    </source>
</evidence>
<dbReference type="PANTHER" id="PTHR30238">
    <property type="entry name" value="MEMBRANE BOUND PREDICTED REDOX MODULATOR"/>
    <property type="match status" value="1"/>
</dbReference>
<dbReference type="EMBL" id="JAECZC010000013">
    <property type="protein sequence ID" value="MBH8562492.1"/>
    <property type="molecule type" value="Genomic_DNA"/>
</dbReference>
<comment type="similarity">
    <text evidence="2">Belongs to the TerC family.</text>
</comment>
<accession>A0A8J7HN86</accession>
<feature type="transmembrane region" description="Helical" evidence="6">
    <location>
        <begin position="20"/>
        <end position="43"/>
    </location>
</feature>
<evidence type="ECO:0000256" key="2">
    <source>
        <dbReference type="ARBA" id="ARBA00007511"/>
    </source>
</evidence>
<sequence length="240" mass="27104">MLDQIFDYLHFHISVEAPIVLLILVFLEAVLSADNAIALAAIAQGLEDKELERRALNFGLVVAYVLRITLILTATWVQQLWQFELLGAAYLLWLVFQHFTSEETEDDHHHGPRFNSLWQAIPVIAFTDLAFSLDSVTTAIAVSQEKWLVLTGATIGIVTLRFMAGLFIRWLDEFENLEDAGYMTVALVGLRLLLKVVNDNLVPPEWVMITAIAIILTWGFSKRNLTETPQVEVEKSEVPK</sequence>
<comment type="caution">
    <text evidence="7">The sequence shown here is derived from an EMBL/GenBank/DDBJ whole genome shotgun (WGS) entry which is preliminary data.</text>
</comment>
<feature type="transmembrane region" description="Helical" evidence="6">
    <location>
        <begin position="147"/>
        <end position="168"/>
    </location>
</feature>
<keyword evidence="4 6" id="KW-1133">Transmembrane helix</keyword>
<evidence type="ECO:0000256" key="3">
    <source>
        <dbReference type="ARBA" id="ARBA00022692"/>
    </source>
</evidence>
<feature type="transmembrane region" description="Helical" evidence="6">
    <location>
        <begin position="203"/>
        <end position="220"/>
    </location>
</feature>
<comment type="subcellular location">
    <subcellularLocation>
        <location evidence="1">Membrane</location>
        <topology evidence="1">Multi-pass membrane protein</topology>
    </subcellularLocation>
</comment>
<evidence type="ECO:0000313" key="8">
    <source>
        <dbReference type="Proteomes" id="UP000632766"/>
    </source>
</evidence>
<dbReference type="NCBIfam" id="TIGR03716">
    <property type="entry name" value="R_switched_YkoY"/>
    <property type="match status" value="1"/>
</dbReference>
<evidence type="ECO:0000256" key="4">
    <source>
        <dbReference type="ARBA" id="ARBA00022989"/>
    </source>
</evidence>
<evidence type="ECO:0000313" key="7">
    <source>
        <dbReference type="EMBL" id="MBH8562492.1"/>
    </source>
</evidence>
<keyword evidence="5 6" id="KW-0472">Membrane</keyword>
<protein>
    <submittedName>
        <fullName evidence="7">TerC family protein</fullName>
    </submittedName>
</protein>
<dbReference type="InterPro" id="IPR005496">
    <property type="entry name" value="Integral_membrane_TerC"/>
</dbReference>
<dbReference type="Pfam" id="PF03741">
    <property type="entry name" value="TerC"/>
    <property type="match status" value="1"/>
</dbReference>
<name>A0A8J7HN86_9NOST</name>
<evidence type="ECO:0000256" key="1">
    <source>
        <dbReference type="ARBA" id="ARBA00004141"/>
    </source>
</evidence>
<dbReference type="GO" id="GO:0016020">
    <property type="term" value="C:membrane"/>
    <property type="evidence" value="ECO:0007669"/>
    <property type="project" value="UniProtKB-SubCell"/>
</dbReference>
<dbReference type="InterPro" id="IPR022493">
    <property type="entry name" value="CHP03716_TM_YkoY"/>
</dbReference>
<organism evidence="7 8">
    <name type="scientific">Amazonocrinis nigriterrae CENA67</name>
    <dbReference type="NCBI Taxonomy" id="2794033"/>
    <lineage>
        <taxon>Bacteria</taxon>
        <taxon>Bacillati</taxon>
        <taxon>Cyanobacteriota</taxon>
        <taxon>Cyanophyceae</taxon>
        <taxon>Nostocales</taxon>
        <taxon>Nostocaceae</taxon>
        <taxon>Amazonocrinis</taxon>
        <taxon>Amazonocrinis nigriterrae</taxon>
    </lineage>
</organism>
<reference evidence="7 8" key="1">
    <citation type="journal article" date="2021" name="Int. J. Syst. Evol. Microbiol.">
        <title>Amazonocrinis nigriterrae gen. nov., sp. nov., Atlanticothrix silvestris gen. nov., sp. nov. and Dendronalium phyllosphericum gen. nov., sp. nov., nostocacean cyanobacteria from Brazilian environments.</title>
        <authorList>
            <person name="Alvarenga D.O."/>
            <person name="Andreote A.P.D."/>
            <person name="Branco L.H.Z."/>
            <person name="Delbaje E."/>
            <person name="Cruz R.B."/>
            <person name="Varani A.M."/>
            <person name="Fiore M.F."/>
        </authorList>
    </citation>
    <scope>NUCLEOTIDE SEQUENCE [LARGE SCALE GENOMIC DNA]</scope>
    <source>
        <strain evidence="7 8">CENA67</strain>
    </source>
</reference>
<feature type="transmembrane region" description="Helical" evidence="6">
    <location>
        <begin position="55"/>
        <end position="74"/>
    </location>
</feature>
<keyword evidence="8" id="KW-1185">Reference proteome</keyword>
<evidence type="ECO:0000256" key="6">
    <source>
        <dbReference type="SAM" id="Phobius"/>
    </source>
</evidence>
<dbReference type="Proteomes" id="UP000632766">
    <property type="component" value="Unassembled WGS sequence"/>
</dbReference>
<dbReference type="AlphaFoldDB" id="A0A8J7HN86"/>